<dbReference type="SMART" id="SM01400">
    <property type="entry name" value="Pribosyltran_N"/>
    <property type="match status" value="1"/>
</dbReference>
<dbReference type="InterPro" id="IPR005946">
    <property type="entry name" value="Rib-P_diPkinase"/>
</dbReference>
<organism evidence="11">
    <name type="scientific">Medioppia subpectinata</name>
    <dbReference type="NCBI Taxonomy" id="1979941"/>
    <lineage>
        <taxon>Eukaryota</taxon>
        <taxon>Metazoa</taxon>
        <taxon>Ecdysozoa</taxon>
        <taxon>Arthropoda</taxon>
        <taxon>Chelicerata</taxon>
        <taxon>Arachnida</taxon>
        <taxon>Acari</taxon>
        <taxon>Acariformes</taxon>
        <taxon>Sarcoptiformes</taxon>
        <taxon>Oribatida</taxon>
        <taxon>Brachypylina</taxon>
        <taxon>Oppioidea</taxon>
        <taxon>Oppiidae</taxon>
        <taxon>Medioppia</taxon>
    </lineage>
</organism>
<evidence type="ECO:0000313" key="11">
    <source>
        <dbReference type="EMBL" id="CAD7648593.1"/>
    </source>
</evidence>
<gene>
    <name evidence="11" type="ORF">OSB1V03_LOCUS22003</name>
</gene>
<keyword evidence="8" id="KW-0067">ATP-binding</keyword>
<evidence type="ECO:0000256" key="2">
    <source>
        <dbReference type="ARBA" id="ARBA00013247"/>
    </source>
</evidence>
<evidence type="ECO:0000256" key="3">
    <source>
        <dbReference type="ARBA" id="ARBA00022679"/>
    </source>
</evidence>
<dbReference type="AlphaFoldDB" id="A0A7R9LXS9"/>
<evidence type="ECO:0000259" key="10">
    <source>
        <dbReference type="Pfam" id="PF13793"/>
    </source>
</evidence>
<dbReference type="InterPro" id="IPR000836">
    <property type="entry name" value="PRTase_dom"/>
</dbReference>
<dbReference type="EMBL" id="CAJPIZ010044008">
    <property type="protein sequence ID" value="CAG2122057.1"/>
    <property type="molecule type" value="Genomic_DNA"/>
</dbReference>
<feature type="non-terminal residue" evidence="11">
    <location>
        <position position="272"/>
    </location>
</feature>
<keyword evidence="5" id="KW-0545">Nucleotide biosynthesis</keyword>
<dbReference type="PANTHER" id="PTHR10210">
    <property type="entry name" value="RIBOSE-PHOSPHATE DIPHOSPHOKINASE FAMILY MEMBER"/>
    <property type="match status" value="1"/>
</dbReference>
<evidence type="ECO:0000256" key="7">
    <source>
        <dbReference type="ARBA" id="ARBA00022777"/>
    </source>
</evidence>
<evidence type="ECO:0000256" key="8">
    <source>
        <dbReference type="ARBA" id="ARBA00022840"/>
    </source>
</evidence>
<keyword evidence="9" id="KW-0460">Magnesium</keyword>
<comment type="similarity">
    <text evidence="1">Belongs to the ribose-phosphate pyrophosphokinase family.</text>
</comment>
<evidence type="ECO:0000256" key="6">
    <source>
        <dbReference type="ARBA" id="ARBA00022741"/>
    </source>
</evidence>
<evidence type="ECO:0000313" key="12">
    <source>
        <dbReference type="Proteomes" id="UP000759131"/>
    </source>
</evidence>
<evidence type="ECO:0000256" key="1">
    <source>
        <dbReference type="ARBA" id="ARBA00006478"/>
    </source>
</evidence>
<dbReference type="InterPro" id="IPR029099">
    <property type="entry name" value="Pribosyltran_N"/>
</dbReference>
<proteinExistence type="inferred from homology"/>
<evidence type="ECO:0000256" key="5">
    <source>
        <dbReference type="ARBA" id="ARBA00022727"/>
    </source>
</evidence>
<evidence type="ECO:0000256" key="4">
    <source>
        <dbReference type="ARBA" id="ARBA00022723"/>
    </source>
</evidence>
<sequence>QKLQMSVTNTTLIRHPDSEIDFQIDESVREKHVFIIQTKNCCINDNIMELLIMTNACKLASSSRISAVWTYFPYSRQDKKKRSRTAIACKLLANMMEVSGINNVITMDLHSPQIAGFFNITVNNLLSAPLIIKYIKESIPNWKNAVIVSPDAGGTKRAIYIANKLGLKFSLIHKHKGPDNKIDSMALVGDVRGQMTIIIDDMADSGETLVRATQKLKELNASKVYAMVTHGVLSGMGCERINVSQLERLVVTNTLPQEVNKKRCIKLDVIDV</sequence>
<dbReference type="GO" id="GO:0002189">
    <property type="term" value="C:ribose phosphate diphosphokinase complex"/>
    <property type="evidence" value="ECO:0007669"/>
    <property type="project" value="TreeGrafter"/>
</dbReference>
<dbReference type="InterPro" id="IPR029057">
    <property type="entry name" value="PRTase-like"/>
</dbReference>
<dbReference type="EMBL" id="OC898583">
    <property type="protein sequence ID" value="CAD7648593.1"/>
    <property type="molecule type" value="Genomic_DNA"/>
</dbReference>
<keyword evidence="12" id="KW-1185">Reference proteome</keyword>
<dbReference type="Pfam" id="PF13793">
    <property type="entry name" value="Pribosyltran_N"/>
    <property type="match status" value="1"/>
</dbReference>
<keyword evidence="7" id="KW-0418">Kinase</keyword>
<evidence type="ECO:0000256" key="9">
    <source>
        <dbReference type="ARBA" id="ARBA00022842"/>
    </source>
</evidence>
<dbReference type="Gene3D" id="3.40.50.2020">
    <property type="match status" value="2"/>
</dbReference>
<dbReference type="NCBIfam" id="NF002320">
    <property type="entry name" value="PRK01259.1"/>
    <property type="match status" value="1"/>
</dbReference>
<dbReference type="CDD" id="cd06223">
    <property type="entry name" value="PRTases_typeI"/>
    <property type="match status" value="1"/>
</dbReference>
<feature type="domain" description="Ribose-phosphate pyrophosphokinase N-terminal" evidence="10">
    <location>
        <begin position="2"/>
        <end position="100"/>
    </location>
</feature>
<dbReference type="GO" id="GO:0005524">
    <property type="term" value="F:ATP binding"/>
    <property type="evidence" value="ECO:0007669"/>
    <property type="project" value="UniProtKB-KW"/>
</dbReference>
<accession>A0A7R9LXS9</accession>
<dbReference type="EC" id="2.7.6.1" evidence="2"/>
<name>A0A7R9LXS9_9ACAR</name>
<dbReference type="GO" id="GO:0006164">
    <property type="term" value="P:purine nucleotide biosynthetic process"/>
    <property type="evidence" value="ECO:0007669"/>
    <property type="project" value="TreeGrafter"/>
</dbReference>
<feature type="non-terminal residue" evidence="11">
    <location>
        <position position="1"/>
    </location>
</feature>
<dbReference type="GO" id="GO:0000287">
    <property type="term" value="F:magnesium ion binding"/>
    <property type="evidence" value="ECO:0007669"/>
    <property type="project" value="InterPro"/>
</dbReference>
<dbReference type="GO" id="GO:0016301">
    <property type="term" value="F:kinase activity"/>
    <property type="evidence" value="ECO:0007669"/>
    <property type="project" value="UniProtKB-KW"/>
</dbReference>
<reference evidence="11" key="1">
    <citation type="submission" date="2020-11" db="EMBL/GenBank/DDBJ databases">
        <authorList>
            <person name="Tran Van P."/>
        </authorList>
    </citation>
    <scope>NUCLEOTIDE SEQUENCE</scope>
</reference>
<dbReference type="GO" id="GO:0006015">
    <property type="term" value="P:5-phosphoribose 1-diphosphate biosynthetic process"/>
    <property type="evidence" value="ECO:0007669"/>
    <property type="project" value="TreeGrafter"/>
</dbReference>
<keyword evidence="3" id="KW-0808">Transferase</keyword>
<dbReference type="PANTHER" id="PTHR10210:SF53">
    <property type="entry name" value="GH23275P"/>
    <property type="match status" value="1"/>
</dbReference>
<keyword evidence="6" id="KW-0547">Nucleotide-binding</keyword>
<protein>
    <recommendedName>
        <fullName evidence="2">ribose-phosphate diphosphokinase</fullName>
        <ecNumber evidence="2">2.7.6.1</ecNumber>
    </recommendedName>
</protein>
<dbReference type="OrthoDB" id="413572at2759"/>
<dbReference type="GO" id="GO:0005737">
    <property type="term" value="C:cytoplasm"/>
    <property type="evidence" value="ECO:0007669"/>
    <property type="project" value="TreeGrafter"/>
</dbReference>
<dbReference type="FunFam" id="3.40.50.2020:FF:000005">
    <property type="entry name" value="Ribose-phosphate pyrophosphokinase 1"/>
    <property type="match status" value="1"/>
</dbReference>
<dbReference type="NCBIfam" id="TIGR01251">
    <property type="entry name" value="ribP_PPkin"/>
    <property type="match status" value="1"/>
</dbReference>
<dbReference type="GO" id="GO:0004749">
    <property type="term" value="F:ribose phosphate diphosphokinase activity"/>
    <property type="evidence" value="ECO:0007669"/>
    <property type="project" value="UniProtKB-EC"/>
</dbReference>
<dbReference type="SUPFAM" id="SSF53271">
    <property type="entry name" value="PRTase-like"/>
    <property type="match status" value="1"/>
</dbReference>
<dbReference type="Pfam" id="PF14572">
    <property type="entry name" value="Pribosyl_synth"/>
    <property type="match status" value="1"/>
</dbReference>
<keyword evidence="4" id="KW-0479">Metal-binding</keyword>
<dbReference type="Proteomes" id="UP000759131">
    <property type="component" value="Unassembled WGS sequence"/>
</dbReference>